<dbReference type="PANTHER" id="PTHR43122">
    <property type="entry name" value="FERREDOXIN SUBUNIT OF PYRUVATE:FLAVODOXIN OXIDOREDUCTASE-RELATED"/>
    <property type="match status" value="1"/>
</dbReference>
<dbReference type="EMBL" id="CP041235">
    <property type="protein sequence ID" value="QOP43613.1"/>
    <property type="molecule type" value="Genomic_DNA"/>
</dbReference>
<dbReference type="NCBIfam" id="NF007205">
    <property type="entry name" value="PRK09626.1"/>
    <property type="match status" value="1"/>
</dbReference>
<feature type="domain" description="4Fe-4S ferredoxin-type" evidence="4">
    <location>
        <begin position="48"/>
        <end position="78"/>
    </location>
</feature>
<protein>
    <submittedName>
        <fullName evidence="5">4Fe-4S dicluster domain-containing protein</fullName>
    </submittedName>
</protein>
<keyword evidence="2" id="KW-0408">Iron</keyword>
<evidence type="ECO:0000313" key="5">
    <source>
        <dbReference type="EMBL" id="QOP43613.1"/>
    </source>
</evidence>
<dbReference type="KEGG" id="ssei:FJR45_06480"/>
<evidence type="ECO:0000256" key="3">
    <source>
        <dbReference type="ARBA" id="ARBA00023014"/>
    </source>
</evidence>
<sequence>MGTFKTENPGNEPVWVNTNNCKACDICVSVCPSGVLGMVYDPTSTLGAMISIDYPEDCIGCNECELTCPDFAIYVADKKELKAAGKSFAKLTDAAKKRQAEIVANNYMSVKQKGAK</sequence>
<organism evidence="5 6">
    <name type="scientific">Sulfurimonas sediminis</name>
    <dbReference type="NCBI Taxonomy" id="2590020"/>
    <lineage>
        <taxon>Bacteria</taxon>
        <taxon>Pseudomonadati</taxon>
        <taxon>Campylobacterota</taxon>
        <taxon>Epsilonproteobacteria</taxon>
        <taxon>Campylobacterales</taxon>
        <taxon>Sulfurimonadaceae</taxon>
        <taxon>Sulfurimonas</taxon>
    </lineage>
</organism>
<dbReference type="Proteomes" id="UP000593719">
    <property type="component" value="Chromosome"/>
</dbReference>
<dbReference type="PANTHER" id="PTHR43122:SF1">
    <property type="entry name" value="IRON-SULFUR-BINDING PROTEIN"/>
    <property type="match status" value="1"/>
</dbReference>
<dbReference type="PROSITE" id="PS00198">
    <property type="entry name" value="4FE4S_FER_1"/>
    <property type="match status" value="2"/>
</dbReference>
<dbReference type="InterPro" id="IPR017900">
    <property type="entry name" value="4Fe4S_Fe_S_CS"/>
</dbReference>
<reference evidence="5 6" key="1">
    <citation type="submission" date="2019-06" db="EMBL/GenBank/DDBJ databases">
        <title>Sulfurimonas gotlandica sp. nov., a chemoautotrophic and psychrotolerant epsilonproteobacterium isolated from a pelagic redoxcline, and an emended description of the genus Sulfurimonas.</title>
        <authorList>
            <person name="Wang S."/>
            <person name="Jiang L."/>
            <person name="Shao Z."/>
        </authorList>
    </citation>
    <scope>NUCLEOTIDE SEQUENCE [LARGE SCALE GENOMIC DNA]</scope>
    <source>
        <strain evidence="5 6">S2-6</strain>
    </source>
</reference>
<keyword evidence="6" id="KW-1185">Reference proteome</keyword>
<evidence type="ECO:0000256" key="2">
    <source>
        <dbReference type="ARBA" id="ARBA00023004"/>
    </source>
</evidence>
<dbReference type="Gene3D" id="3.30.70.20">
    <property type="match status" value="1"/>
</dbReference>
<dbReference type="PROSITE" id="PS51379">
    <property type="entry name" value="4FE4S_FER_2"/>
    <property type="match status" value="2"/>
</dbReference>
<feature type="domain" description="4Fe-4S ferredoxin-type" evidence="4">
    <location>
        <begin position="12"/>
        <end position="41"/>
    </location>
</feature>
<name>A0A7M1B1L0_9BACT</name>
<proteinExistence type="predicted"/>
<dbReference type="Pfam" id="PF13187">
    <property type="entry name" value="Fer4_9"/>
    <property type="match status" value="1"/>
</dbReference>
<dbReference type="GO" id="GO:0051536">
    <property type="term" value="F:iron-sulfur cluster binding"/>
    <property type="evidence" value="ECO:0007669"/>
    <property type="project" value="UniProtKB-KW"/>
</dbReference>
<dbReference type="AlphaFoldDB" id="A0A7M1B1L0"/>
<keyword evidence="1" id="KW-0479">Metal-binding</keyword>
<evidence type="ECO:0000256" key="1">
    <source>
        <dbReference type="ARBA" id="ARBA00022723"/>
    </source>
</evidence>
<evidence type="ECO:0000313" key="6">
    <source>
        <dbReference type="Proteomes" id="UP000593719"/>
    </source>
</evidence>
<gene>
    <name evidence="5" type="ORF">FJR45_06480</name>
</gene>
<dbReference type="GO" id="GO:0046872">
    <property type="term" value="F:metal ion binding"/>
    <property type="evidence" value="ECO:0007669"/>
    <property type="project" value="UniProtKB-KW"/>
</dbReference>
<dbReference type="RefSeq" id="WP_193149719.1">
    <property type="nucleotide sequence ID" value="NZ_CP041235.1"/>
</dbReference>
<evidence type="ECO:0000259" key="4">
    <source>
        <dbReference type="PROSITE" id="PS51379"/>
    </source>
</evidence>
<dbReference type="SUPFAM" id="SSF54862">
    <property type="entry name" value="4Fe-4S ferredoxins"/>
    <property type="match status" value="1"/>
</dbReference>
<accession>A0A7M1B1L0</accession>
<keyword evidence="3" id="KW-0411">Iron-sulfur</keyword>
<dbReference type="InterPro" id="IPR017896">
    <property type="entry name" value="4Fe4S_Fe-S-bd"/>
</dbReference>